<comment type="caution">
    <text evidence="1">The sequence shown here is derived from an EMBL/GenBank/DDBJ whole genome shotgun (WGS) entry which is preliminary data.</text>
</comment>
<protein>
    <submittedName>
        <fullName evidence="1">Uncharacterized protein</fullName>
    </submittedName>
</protein>
<accession>A0A3D8GYG2</accession>
<evidence type="ECO:0000313" key="1">
    <source>
        <dbReference type="EMBL" id="RDU39086.1"/>
    </source>
</evidence>
<proteinExistence type="predicted"/>
<dbReference type="EMBL" id="QRDH01000018">
    <property type="protein sequence ID" value="RDU39086.1"/>
    <property type="molecule type" value="Genomic_DNA"/>
</dbReference>
<keyword evidence="2" id="KW-1185">Reference proteome</keyword>
<evidence type="ECO:0000313" key="2">
    <source>
        <dbReference type="Proteomes" id="UP000256431"/>
    </source>
</evidence>
<gene>
    <name evidence="1" type="ORF">DXI23_20175</name>
</gene>
<dbReference type="Proteomes" id="UP000256431">
    <property type="component" value="Unassembled WGS sequence"/>
</dbReference>
<dbReference type="AlphaFoldDB" id="A0A3D8GYG2"/>
<reference evidence="1 2" key="1">
    <citation type="submission" date="2018-08" db="EMBL/GenBank/DDBJ databases">
        <title>Genome sequence of Marinobacter flavimaris KCTC 12185.</title>
        <authorList>
            <person name="Chun J."/>
            <person name="Kim B.-Y."/>
            <person name="Choi S.-B."/>
            <person name="Kwak M.-J."/>
        </authorList>
    </citation>
    <scope>NUCLEOTIDE SEQUENCE [LARGE SCALE GENOMIC DNA]</scope>
    <source>
        <strain evidence="1 2">KCTC 12185</strain>
    </source>
</reference>
<organism evidence="1 2">
    <name type="scientific">Marinobacter flavimaris</name>
    <dbReference type="NCBI Taxonomy" id="262076"/>
    <lineage>
        <taxon>Bacteria</taxon>
        <taxon>Pseudomonadati</taxon>
        <taxon>Pseudomonadota</taxon>
        <taxon>Gammaproteobacteria</taxon>
        <taxon>Pseudomonadales</taxon>
        <taxon>Marinobacteraceae</taxon>
        <taxon>Marinobacter</taxon>
    </lineage>
</organism>
<sequence>MVDEIEMTPTNRRIISVLLSLLMVMSGPVLAISKISVGQEDTAMKGCGSTMMKQAGSNDSSSGKAGDCVPTPDMTCPSASGLSKCGASFALFLAASNGLLNTGSQPVLNAPAALYQEPFLASITPPPLHHS</sequence>
<name>A0A3D8GYG2_9GAMM</name>